<dbReference type="OrthoDB" id="44171at2157"/>
<feature type="domain" description="HMA" evidence="1">
    <location>
        <begin position="1"/>
        <end position="64"/>
    </location>
</feature>
<reference evidence="2 3" key="1">
    <citation type="submission" date="2016-02" db="EMBL/GenBank/DDBJ databases">
        <title>Genome sequence of Halalkalicoccus paucihalophilus DSM 24557.</title>
        <authorList>
            <person name="Poehlein A."/>
            <person name="Daniel R."/>
        </authorList>
    </citation>
    <scope>NUCLEOTIDE SEQUENCE [LARGE SCALE GENOMIC DNA]</scope>
    <source>
        <strain evidence="2 3">DSM 24557</strain>
    </source>
</reference>
<dbReference type="PATRIC" id="fig|1008153.3.peg.2182"/>
<dbReference type="EMBL" id="LTAZ01000005">
    <property type="protein sequence ID" value="KYH25470.1"/>
    <property type="molecule type" value="Genomic_DNA"/>
</dbReference>
<dbReference type="InterPro" id="IPR006121">
    <property type="entry name" value="HMA_dom"/>
</dbReference>
<proteinExistence type="predicted"/>
<keyword evidence="3" id="KW-1185">Reference proteome</keyword>
<sequence length="65" mass="6831">MVRTLAVNDMNCTGCEQNVVDALSGLDGVENASADHESDTVAVEGDADEDDLREAIEEAGYTVEA</sequence>
<dbReference type="InterPro" id="IPR036163">
    <property type="entry name" value="HMA_dom_sf"/>
</dbReference>
<dbReference type="PROSITE" id="PS50846">
    <property type="entry name" value="HMA_2"/>
    <property type="match status" value="1"/>
</dbReference>
<dbReference type="SUPFAM" id="SSF55008">
    <property type="entry name" value="HMA, heavy metal-associated domain"/>
    <property type="match status" value="1"/>
</dbReference>
<dbReference type="GO" id="GO:0046872">
    <property type="term" value="F:metal ion binding"/>
    <property type="evidence" value="ECO:0007669"/>
    <property type="project" value="InterPro"/>
</dbReference>
<evidence type="ECO:0000313" key="3">
    <source>
        <dbReference type="Proteomes" id="UP000075321"/>
    </source>
</evidence>
<dbReference type="AlphaFoldDB" id="A0A151AD38"/>
<dbReference type="Proteomes" id="UP000075321">
    <property type="component" value="Unassembled WGS sequence"/>
</dbReference>
<organism evidence="2 3">
    <name type="scientific">Halalkalicoccus paucihalophilus</name>
    <dbReference type="NCBI Taxonomy" id="1008153"/>
    <lineage>
        <taxon>Archaea</taxon>
        <taxon>Methanobacteriati</taxon>
        <taxon>Methanobacteriota</taxon>
        <taxon>Stenosarchaea group</taxon>
        <taxon>Halobacteria</taxon>
        <taxon>Halobacteriales</taxon>
        <taxon>Halococcaceae</taxon>
        <taxon>Halalkalicoccus</taxon>
    </lineage>
</organism>
<dbReference type="Pfam" id="PF00403">
    <property type="entry name" value="HMA"/>
    <property type="match status" value="1"/>
</dbReference>
<dbReference type="RefSeq" id="WP_066382300.1">
    <property type="nucleotide sequence ID" value="NZ_LTAZ01000005.1"/>
</dbReference>
<name>A0A151AD38_9EURY</name>
<accession>A0A151AD38</accession>
<evidence type="ECO:0000259" key="1">
    <source>
        <dbReference type="PROSITE" id="PS50846"/>
    </source>
</evidence>
<evidence type="ECO:0000313" key="2">
    <source>
        <dbReference type="EMBL" id="KYH25470.1"/>
    </source>
</evidence>
<dbReference type="CDD" id="cd00371">
    <property type="entry name" value="HMA"/>
    <property type="match status" value="1"/>
</dbReference>
<dbReference type="Gene3D" id="3.30.70.100">
    <property type="match status" value="1"/>
</dbReference>
<protein>
    <submittedName>
        <fullName evidence="2">Copper exporting ATPase</fullName>
    </submittedName>
</protein>
<gene>
    <name evidence="2" type="ORF">HAPAU_21420</name>
</gene>
<comment type="caution">
    <text evidence="2">The sequence shown here is derived from an EMBL/GenBank/DDBJ whole genome shotgun (WGS) entry which is preliminary data.</text>
</comment>